<protein>
    <submittedName>
        <fullName evidence="2">Uncharacterized protein</fullName>
    </submittedName>
</protein>
<gene>
    <name evidence="2" type="ORF">MSPICULIGERA_LOCUS13923</name>
</gene>
<dbReference type="Proteomes" id="UP001177023">
    <property type="component" value="Unassembled WGS sequence"/>
</dbReference>
<accession>A0AA36CV48</accession>
<keyword evidence="3" id="KW-1185">Reference proteome</keyword>
<dbReference type="EMBL" id="CATQJA010002640">
    <property type="protein sequence ID" value="CAJ0575614.1"/>
    <property type="molecule type" value="Genomic_DNA"/>
</dbReference>
<dbReference type="AlphaFoldDB" id="A0AA36CV48"/>
<keyword evidence="1" id="KW-0732">Signal</keyword>
<feature type="chain" id="PRO_5041455782" evidence="1">
    <location>
        <begin position="20"/>
        <end position="79"/>
    </location>
</feature>
<feature type="non-terminal residue" evidence="2">
    <location>
        <position position="79"/>
    </location>
</feature>
<name>A0AA36CV48_9BILA</name>
<sequence length="79" mass="8689">MRFFFCVLPLLAAIAAVTSETRGCKATADCPRFHECMLNICFMPRQRCAHGALCAQGQHCCSWSGDPELGSCQPLDVYC</sequence>
<proteinExistence type="predicted"/>
<evidence type="ECO:0000313" key="2">
    <source>
        <dbReference type="EMBL" id="CAJ0575614.1"/>
    </source>
</evidence>
<feature type="signal peptide" evidence="1">
    <location>
        <begin position="1"/>
        <end position="19"/>
    </location>
</feature>
<organism evidence="2 3">
    <name type="scientific">Mesorhabditis spiculigera</name>
    <dbReference type="NCBI Taxonomy" id="96644"/>
    <lineage>
        <taxon>Eukaryota</taxon>
        <taxon>Metazoa</taxon>
        <taxon>Ecdysozoa</taxon>
        <taxon>Nematoda</taxon>
        <taxon>Chromadorea</taxon>
        <taxon>Rhabditida</taxon>
        <taxon>Rhabditina</taxon>
        <taxon>Rhabditomorpha</taxon>
        <taxon>Rhabditoidea</taxon>
        <taxon>Rhabditidae</taxon>
        <taxon>Mesorhabditinae</taxon>
        <taxon>Mesorhabditis</taxon>
    </lineage>
</organism>
<evidence type="ECO:0000313" key="3">
    <source>
        <dbReference type="Proteomes" id="UP001177023"/>
    </source>
</evidence>
<evidence type="ECO:0000256" key="1">
    <source>
        <dbReference type="SAM" id="SignalP"/>
    </source>
</evidence>
<reference evidence="2" key="1">
    <citation type="submission" date="2023-06" db="EMBL/GenBank/DDBJ databases">
        <authorList>
            <person name="Delattre M."/>
        </authorList>
    </citation>
    <scope>NUCLEOTIDE SEQUENCE</scope>
    <source>
        <strain evidence="2">AF72</strain>
    </source>
</reference>
<comment type="caution">
    <text evidence="2">The sequence shown here is derived from an EMBL/GenBank/DDBJ whole genome shotgun (WGS) entry which is preliminary data.</text>
</comment>